<proteinExistence type="predicted"/>
<feature type="coiled-coil region" evidence="1">
    <location>
        <begin position="180"/>
        <end position="242"/>
    </location>
</feature>
<dbReference type="EMBL" id="FJUW01000023">
    <property type="protein sequence ID" value="CZT01696.1"/>
    <property type="molecule type" value="Genomic_DNA"/>
</dbReference>
<dbReference type="AlphaFoldDB" id="A0A1E1KUA5"/>
<reference evidence="3" key="1">
    <citation type="submission" date="2016-03" db="EMBL/GenBank/DDBJ databases">
        <authorList>
            <person name="Ploux O."/>
        </authorList>
    </citation>
    <scope>NUCLEOTIDE SEQUENCE [LARGE SCALE GENOMIC DNA]</scope>
    <source>
        <strain evidence="3">UK7</strain>
    </source>
</reference>
<keyword evidence="3" id="KW-1185">Reference proteome</keyword>
<gene>
    <name evidence="2" type="ORF">RCO7_01915</name>
</gene>
<evidence type="ECO:0000313" key="3">
    <source>
        <dbReference type="Proteomes" id="UP000178129"/>
    </source>
</evidence>
<sequence length="352" mass="39452">MYGYNSAHRGTLMNLGVPPSSGPQHRGIVWASNGFAGPHVENAADMTLRNGTSHAGLQLAPTYQDFPNAQNSFSMQQPPPSHIQYGSHAASPNTDASPCWSHGMPEYVVLQPQAEVSHPGVMMPRFPGLSTQRQGDHLDYAIYQQPFPIQLENPSQSPAPVIYPLRQTLQRPPTTDFTTLERQARQARQSQLERNTLSDKIAALKVEQSRLISVIATKDKVVKSMTAACKRLQTKNQDLTLKLEVGDALASLLRRSCDREAMGRGYYMAQVKLKDKMLEKLQPSFSTDKRTFTFDITTWHKVKEGVSNLRTENWQLKASMSKKTAEYQELLERYRKLRTENLGLVADDPDLG</sequence>
<name>A0A1E1KUA5_9HELO</name>
<dbReference type="Proteomes" id="UP000178129">
    <property type="component" value="Unassembled WGS sequence"/>
</dbReference>
<organism evidence="2 3">
    <name type="scientific">Rhynchosporium graminicola</name>
    <dbReference type="NCBI Taxonomy" id="2792576"/>
    <lineage>
        <taxon>Eukaryota</taxon>
        <taxon>Fungi</taxon>
        <taxon>Dikarya</taxon>
        <taxon>Ascomycota</taxon>
        <taxon>Pezizomycotina</taxon>
        <taxon>Leotiomycetes</taxon>
        <taxon>Helotiales</taxon>
        <taxon>Ploettnerulaceae</taxon>
        <taxon>Rhynchosporium</taxon>
    </lineage>
</organism>
<dbReference type="InParanoid" id="A0A1E1KUA5"/>
<keyword evidence="1" id="KW-0175">Coiled coil</keyword>
<evidence type="ECO:0000256" key="1">
    <source>
        <dbReference type="SAM" id="Coils"/>
    </source>
</evidence>
<evidence type="ECO:0000313" key="2">
    <source>
        <dbReference type="EMBL" id="CZT01696.1"/>
    </source>
</evidence>
<accession>A0A1E1KUA5</accession>
<comment type="caution">
    <text evidence="2">The sequence shown here is derived from an EMBL/GenBank/DDBJ whole genome shotgun (WGS) entry which is preliminary data.</text>
</comment>
<protein>
    <submittedName>
        <fullName evidence="2">Uncharacterized protein</fullName>
    </submittedName>
</protein>